<keyword evidence="9" id="KW-1185">Reference proteome</keyword>
<dbReference type="Pfam" id="PF01490">
    <property type="entry name" value="Aa_trans"/>
    <property type="match status" value="1"/>
</dbReference>
<dbReference type="GO" id="GO:0016020">
    <property type="term" value="C:membrane"/>
    <property type="evidence" value="ECO:0007669"/>
    <property type="project" value="UniProtKB-SubCell"/>
</dbReference>
<feature type="non-terminal residue" evidence="8">
    <location>
        <position position="331"/>
    </location>
</feature>
<keyword evidence="2" id="KW-0813">Transport</keyword>
<reference evidence="8 9" key="1">
    <citation type="submission" date="2018-11" db="EMBL/GenBank/DDBJ databases">
        <authorList>
            <consortium name="Pathogen Informatics"/>
        </authorList>
    </citation>
    <scope>NUCLEOTIDE SEQUENCE [LARGE SCALE GENOMIC DNA]</scope>
</reference>
<evidence type="ECO:0000259" key="7">
    <source>
        <dbReference type="Pfam" id="PF01490"/>
    </source>
</evidence>
<feature type="transmembrane region" description="Helical" evidence="6">
    <location>
        <begin position="101"/>
        <end position="122"/>
    </location>
</feature>
<proteinExistence type="predicted"/>
<organism evidence="8 9">
    <name type="scientific">Strongylus vulgaris</name>
    <name type="common">Blood worm</name>
    <dbReference type="NCBI Taxonomy" id="40348"/>
    <lineage>
        <taxon>Eukaryota</taxon>
        <taxon>Metazoa</taxon>
        <taxon>Ecdysozoa</taxon>
        <taxon>Nematoda</taxon>
        <taxon>Chromadorea</taxon>
        <taxon>Rhabditida</taxon>
        <taxon>Rhabditina</taxon>
        <taxon>Rhabditomorpha</taxon>
        <taxon>Strongyloidea</taxon>
        <taxon>Strongylidae</taxon>
        <taxon>Strongylus</taxon>
    </lineage>
</organism>
<evidence type="ECO:0000256" key="2">
    <source>
        <dbReference type="ARBA" id="ARBA00022448"/>
    </source>
</evidence>
<feature type="transmembrane region" description="Helical" evidence="6">
    <location>
        <begin position="269"/>
        <end position="292"/>
    </location>
</feature>
<evidence type="ECO:0000256" key="4">
    <source>
        <dbReference type="ARBA" id="ARBA00022989"/>
    </source>
</evidence>
<name>A0A3P7J973_STRVU</name>
<keyword evidence="4 6" id="KW-1133">Transmembrane helix</keyword>
<feature type="transmembrane region" description="Helical" evidence="6">
    <location>
        <begin position="313"/>
        <end position="330"/>
    </location>
</feature>
<evidence type="ECO:0000313" key="8">
    <source>
        <dbReference type="EMBL" id="VDM81971.1"/>
    </source>
</evidence>
<evidence type="ECO:0000256" key="1">
    <source>
        <dbReference type="ARBA" id="ARBA00004370"/>
    </source>
</evidence>
<protein>
    <recommendedName>
        <fullName evidence="7">Amino acid transporter transmembrane domain-containing protein</fullName>
    </recommendedName>
</protein>
<dbReference type="AlphaFoldDB" id="A0A3P7J973"/>
<feature type="transmembrane region" description="Helical" evidence="6">
    <location>
        <begin position="7"/>
        <end position="31"/>
    </location>
</feature>
<feature type="transmembrane region" description="Helical" evidence="6">
    <location>
        <begin position="37"/>
        <end position="56"/>
    </location>
</feature>
<sequence>MQVEKKLGWIVTAIFIVADMVGGGVVAMPVAFKQSGLVGGIIFMIVIATIFEYTGYQLGKVWCKMMERYPHLGICRKPFPEMAKKTMGPGMQSFTSVMGNVTLFGIAVVYLLLSANIIHYFIGRFTSIPASMCVVIVILAALILPFTYLGSPGDFWGVIVLAMATTVVSVLSILTGIAIDAPACYPEVAYPEQTPGSMILSLGIFLFAFSGHYVFPTIQHDMKNPRDFTKSVFAGFFLVVMLYMPLSVLGYVVYGAALESSVIYSVQTSFLQLGANLMIAVHCIMTLVIVINPLNQEVEHYLKVSHSFGSGRVLTRTTVLLFVLFVALSVP</sequence>
<dbReference type="FunFam" id="1.20.1740.10:FF:000052">
    <property type="entry name" value="Lysine histidine transporter-like 3"/>
    <property type="match status" value="1"/>
</dbReference>
<dbReference type="Proteomes" id="UP000270094">
    <property type="component" value="Unassembled WGS sequence"/>
</dbReference>
<evidence type="ECO:0000256" key="3">
    <source>
        <dbReference type="ARBA" id="ARBA00022692"/>
    </source>
</evidence>
<evidence type="ECO:0000313" key="9">
    <source>
        <dbReference type="Proteomes" id="UP000270094"/>
    </source>
</evidence>
<feature type="transmembrane region" description="Helical" evidence="6">
    <location>
        <begin position="155"/>
        <end position="178"/>
    </location>
</feature>
<comment type="subcellular location">
    <subcellularLocation>
        <location evidence="1">Membrane</location>
    </subcellularLocation>
</comment>
<feature type="transmembrane region" description="Helical" evidence="6">
    <location>
        <begin position="198"/>
        <end position="215"/>
    </location>
</feature>
<dbReference type="InterPro" id="IPR013057">
    <property type="entry name" value="AA_transpt_TM"/>
</dbReference>
<dbReference type="PANTHER" id="PTHR48017">
    <property type="entry name" value="OS05G0424000 PROTEIN-RELATED"/>
    <property type="match status" value="1"/>
</dbReference>
<evidence type="ECO:0000256" key="6">
    <source>
        <dbReference type="SAM" id="Phobius"/>
    </source>
</evidence>
<evidence type="ECO:0000256" key="5">
    <source>
        <dbReference type="ARBA" id="ARBA00023136"/>
    </source>
</evidence>
<feature type="domain" description="Amino acid transporter transmembrane" evidence="7">
    <location>
        <begin position="6"/>
        <end position="331"/>
    </location>
</feature>
<dbReference type="Gene3D" id="1.20.1740.10">
    <property type="entry name" value="Amino acid/polyamine transporter I"/>
    <property type="match status" value="1"/>
</dbReference>
<keyword evidence="5 6" id="KW-0472">Membrane</keyword>
<dbReference type="EMBL" id="UYYB01115422">
    <property type="protein sequence ID" value="VDM81971.1"/>
    <property type="molecule type" value="Genomic_DNA"/>
</dbReference>
<keyword evidence="3 6" id="KW-0812">Transmembrane</keyword>
<dbReference type="OrthoDB" id="655540at2759"/>
<feature type="transmembrane region" description="Helical" evidence="6">
    <location>
        <begin position="236"/>
        <end position="257"/>
    </location>
</feature>
<feature type="transmembrane region" description="Helical" evidence="6">
    <location>
        <begin position="128"/>
        <end position="148"/>
    </location>
</feature>
<accession>A0A3P7J973</accession>
<gene>
    <name evidence="8" type="ORF">SVUK_LOCUS16969</name>
</gene>